<sequence length="266" mass="30164">MACFPAIRAKRKNCLPSHQFVQQPSILPFPDLTILKSQKTMLYTGAVIAELPAAPEKSSMFTTDQQLRLYYGKLNRTKRDMTCSPTTQLQTSVGVKKPLSWRKGETRGYRRGRSPLPGKERRDANLAATSKPITKDVGYSEQYTTWEPLKKLWGIAKGYVCAYDKENDIPLPDGYGFKDEDASGEDGFANSSLSASFTVTSFFWEYHQLAYQELLFRWQALSFPFFAAYTNMLILASWLVTAIASDEVTEQLRLSHNGRNSFLSDY</sequence>
<evidence type="ECO:0000313" key="3">
    <source>
        <dbReference type="Proteomes" id="UP000265631"/>
    </source>
</evidence>
<reference evidence="2 3" key="1">
    <citation type="journal article" date="2018" name="PLoS Pathog.">
        <title>Evolution of structural diversity of trichothecenes, a family of toxins produced by plant pathogenic and entomopathogenic fungi.</title>
        <authorList>
            <person name="Proctor R.H."/>
            <person name="McCormick S.P."/>
            <person name="Kim H.S."/>
            <person name="Cardoza R.E."/>
            <person name="Stanley A.M."/>
            <person name="Lindo L."/>
            <person name="Kelly A."/>
            <person name="Brown D.W."/>
            <person name="Lee T."/>
            <person name="Vaughan M.M."/>
            <person name="Alexander N.J."/>
            <person name="Busman M."/>
            <person name="Gutierrez S."/>
        </authorList>
    </citation>
    <scope>NUCLEOTIDE SEQUENCE [LARGE SCALE GENOMIC DNA]</scope>
    <source>
        <strain evidence="2 3">NRRL 13405</strain>
    </source>
</reference>
<dbReference type="EMBL" id="PXXK01000511">
    <property type="protein sequence ID" value="RFN43724.1"/>
    <property type="molecule type" value="Genomic_DNA"/>
</dbReference>
<protein>
    <submittedName>
        <fullName evidence="2">Uncharacterized protein</fullName>
    </submittedName>
</protein>
<name>A0A395M787_9HYPO</name>
<comment type="caution">
    <text evidence="2">The sequence shown here is derived from an EMBL/GenBank/DDBJ whole genome shotgun (WGS) entry which is preliminary data.</text>
</comment>
<proteinExistence type="predicted"/>
<evidence type="ECO:0000313" key="2">
    <source>
        <dbReference type="EMBL" id="RFN43724.1"/>
    </source>
</evidence>
<feature type="region of interest" description="Disordered" evidence="1">
    <location>
        <begin position="104"/>
        <end position="124"/>
    </location>
</feature>
<dbReference type="AlphaFoldDB" id="A0A395M787"/>
<keyword evidence="3" id="KW-1185">Reference proteome</keyword>
<dbReference type="Proteomes" id="UP000265631">
    <property type="component" value="Unassembled WGS sequence"/>
</dbReference>
<gene>
    <name evidence="2" type="ORF">FIE12Z_12038</name>
</gene>
<organism evidence="2 3">
    <name type="scientific">Fusarium flagelliforme</name>
    <dbReference type="NCBI Taxonomy" id="2675880"/>
    <lineage>
        <taxon>Eukaryota</taxon>
        <taxon>Fungi</taxon>
        <taxon>Dikarya</taxon>
        <taxon>Ascomycota</taxon>
        <taxon>Pezizomycotina</taxon>
        <taxon>Sordariomycetes</taxon>
        <taxon>Hypocreomycetidae</taxon>
        <taxon>Hypocreales</taxon>
        <taxon>Nectriaceae</taxon>
        <taxon>Fusarium</taxon>
        <taxon>Fusarium incarnatum-equiseti species complex</taxon>
    </lineage>
</organism>
<evidence type="ECO:0000256" key="1">
    <source>
        <dbReference type="SAM" id="MobiDB-lite"/>
    </source>
</evidence>
<accession>A0A395M787</accession>